<dbReference type="Pfam" id="PF09696">
    <property type="entry name" value="Ctf8"/>
    <property type="match status" value="1"/>
</dbReference>
<evidence type="ECO:0000313" key="2">
    <source>
        <dbReference type="Proteomes" id="UP001378960"/>
    </source>
</evidence>
<protein>
    <submittedName>
        <fullName evidence="1">Ctf8 protein</fullName>
    </submittedName>
</protein>
<gene>
    <name evidence="1" type="ORF">DAPK24_032950</name>
</gene>
<proteinExistence type="predicted"/>
<dbReference type="GO" id="GO:0031390">
    <property type="term" value="C:Ctf18 RFC-like complex"/>
    <property type="evidence" value="ECO:0007669"/>
    <property type="project" value="InterPro"/>
</dbReference>
<sequence>MPVLDIDVSPAVRSLSTTLSSSSSSLLTTPRGLLLVEIQGDLSLPTVSNESPLFGETSIPNVLEKLHVDANGVDSSTIDNNNNNYITTSNDTTNTTLEIVKIGKLEIDSNSNKATLYISTSQRLLGTIETLDPPLALLKTTDSAAELSDVITQRIIFKQRPLPIM</sequence>
<comment type="caution">
    <text evidence="1">The sequence shown here is derived from an EMBL/GenBank/DDBJ whole genome shotgun (WGS) entry which is preliminary data.</text>
</comment>
<dbReference type="Proteomes" id="UP001378960">
    <property type="component" value="Unassembled WGS sequence"/>
</dbReference>
<accession>A0AAV5R5F8</accession>
<reference evidence="1 2" key="1">
    <citation type="journal article" date="2023" name="Elife">
        <title>Identification of key yeast species and microbe-microbe interactions impacting larval growth of Drosophila in the wild.</title>
        <authorList>
            <person name="Mure A."/>
            <person name="Sugiura Y."/>
            <person name="Maeda R."/>
            <person name="Honda K."/>
            <person name="Sakurai N."/>
            <person name="Takahashi Y."/>
            <person name="Watada M."/>
            <person name="Katoh T."/>
            <person name="Gotoh A."/>
            <person name="Gotoh Y."/>
            <person name="Taniguchi I."/>
            <person name="Nakamura K."/>
            <person name="Hayashi T."/>
            <person name="Katayama T."/>
            <person name="Uemura T."/>
            <person name="Hattori Y."/>
        </authorList>
    </citation>
    <scope>NUCLEOTIDE SEQUENCE [LARGE SCALE GENOMIC DNA]</scope>
    <source>
        <strain evidence="1 2">PK-24</strain>
    </source>
</reference>
<dbReference type="AlphaFoldDB" id="A0AAV5R5F8"/>
<dbReference type="InterPro" id="IPR018607">
    <property type="entry name" value="Ctf8"/>
</dbReference>
<dbReference type="GO" id="GO:0007064">
    <property type="term" value="P:mitotic sister chromatid cohesion"/>
    <property type="evidence" value="ECO:0007669"/>
    <property type="project" value="InterPro"/>
</dbReference>
<dbReference type="EMBL" id="BTGB01000004">
    <property type="protein sequence ID" value="GMM46720.1"/>
    <property type="molecule type" value="Genomic_DNA"/>
</dbReference>
<keyword evidence="2" id="KW-1185">Reference proteome</keyword>
<name>A0AAV5R5F8_PICKL</name>
<organism evidence="1 2">
    <name type="scientific">Pichia kluyveri</name>
    <name type="common">Yeast</name>
    <dbReference type="NCBI Taxonomy" id="36015"/>
    <lineage>
        <taxon>Eukaryota</taxon>
        <taxon>Fungi</taxon>
        <taxon>Dikarya</taxon>
        <taxon>Ascomycota</taxon>
        <taxon>Saccharomycotina</taxon>
        <taxon>Pichiomycetes</taxon>
        <taxon>Pichiales</taxon>
        <taxon>Pichiaceae</taxon>
        <taxon>Pichia</taxon>
    </lineage>
</organism>
<evidence type="ECO:0000313" key="1">
    <source>
        <dbReference type="EMBL" id="GMM46720.1"/>
    </source>
</evidence>